<organism evidence="1 2">
    <name type="scientific">Portunus trituberculatus</name>
    <name type="common">Swimming crab</name>
    <name type="synonym">Neptunus trituberculatus</name>
    <dbReference type="NCBI Taxonomy" id="210409"/>
    <lineage>
        <taxon>Eukaryota</taxon>
        <taxon>Metazoa</taxon>
        <taxon>Ecdysozoa</taxon>
        <taxon>Arthropoda</taxon>
        <taxon>Crustacea</taxon>
        <taxon>Multicrustacea</taxon>
        <taxon>Malacostraca</taxon>
        <taxon>Eumalacostraca</taxon>
        <taxon>Eucarida</taxon>
        <taxon>Decapoda</taxon>
        <taxon>Pleocyemata</taxon>
        <taxon>Brachyura</taxon>
        <taxon>Eubrachyura</taxon>
        <taxon>Portunoidea</taxon>
        <taxon>Portunidae</taxon>
        <taxon>Portuninae</taxon>
        <taxon>Portunus</taxon>
    </lineage>
</organism>
<name>A0A5B7FAZ0_PORTR</name>
<accession>A0A5B7FAZ0</accession>
<sequence length="67" mass="7665">MFGSTAVRSPDKFFCRTSNSAALPKSVWEELDLSRDRDDLGSLLQFDGRLRDRVNISTANIKSRRFL</sequence>
<dbReference type="EMBL" id="VSRR010006452">
    <property type="protein sequence ID" value="MPC44820.1"/>
    <property type="molecule type" value="Genomic_DNA"/>
</dbReference>
<dbReference type="Proteomes" id="UP000324222">
    <property type="component" value="Unassembled WGS sequence"/>
</dbReference>
<protein>
    <submittedName>
        <fullName evidence="1">Uncharacterized protein</fullName>
    </submittedName>
</protein>
<evidence type="ECO:0000313" key="1">
    <source>
        <dbReference type="EMBL" id="MPC44820.1"/>
    </source>
</evidence>
<dbReference type="AlphaFoldDB" id="A0A5B7FAZ0"/>
<gene>
    <name evidence="1" type="ORF">E2C01_038500</name>
</gene>
<keyword evidence="2" id="KW-1185">Reference proteome</keyword>
<evidence type="ECO:0000313" key="2">
    <source>
        <dbReference type="Proteomes" id="UP000324222"/>
    </source>
</evidence>
<comment type="caution">
    <text evidence="1">The sequence shown here is derived from an EMBL/GenBank/DDBJ whole genome shotgun (WGS) entry which is preliminary data.</text>
</comment>
<reference evidence="1 2" key="1">
    <citation type="submission" date="2019-05" db="EMBL/GenBank/DDBJ databases">
        <title>Another draft genome of Portunus trituberculatus and its Hox gene families provides insights of decapod evolution.</title>
        <authorList>
            <person name="Jeong J.-H."/>
            <person name="Song I."/>
            <person name="Kim S."/>
            <person name="Choi T."/>
            <person name="Kim D."/>
            <person name="Ryu S."/>
            <person name="Kim W."/>
        </authorList>
    </citation>
    <scope>NUCLEOTIDE SEQUENCE [LARGE SCALE GENOMIC DNA]</scope>
    <source>
        <tissue evidence="1">Muscle</tissue>
    </source>
</reference>
<proteinExistence type="predicted"/>